<feature type="signal peptide" evidence="1">
    <location>
        <begin position="1"/>
        <end position="23"/>
    </location>
</feature>
<gene>
    <name evidence="3" type="ORF">H9Q10_05825</name>
</gene>
<comment type="caution">
    <text evidence="3">The sequence shown here is derived from an EMBL/GenBank/DDBJ whole genome shotgun (WGS) entry which is preliminary data.</text>
</comment>
<reference evidence="3 4" key="1">
    <citation type="submission" date="2020-09" db="EMBL/GenBank/DDBJ databases">
        <title>Eikenella S3660 sp. nov., isolated from a throat swab.</title>
        <authorList>
            <person name="Buhl M."/>
        </authorList>
    </citation>
    <scope>NUCLEOTIDE SEQUENCE [LARGE SCALE GENOMIC DNA]</scope>
    <source>
        <strain evidence="3 4">S3360</strain>
    </source>
</reference>
<protein>
    <submittedName>
        <fullName evidence="3">SH3 domain-containing protein</fullName>
    </submittedName>
</protein>
<sequence length="179" mass="19905">MISSPAIRAAAFSVMLLALSATAAARAKPGVCNLPEPAEPTTYLVTDGDERVNIRARPNTRAAVLAVFDNFGETDILGKSGAWYRVRLVVRGRPMSGYVHQSQVSLRRIYTSYSNDGTIIQRSKPNNHSEEEQRIPNCKLVIEYPANRKGNWLYVEVPGTDGSLFGYVHKSQLRPRAEW</sequence>
<organism evidence="3 4">
    <name type="scientific">Eikenella glucosivorans</name>
    <dbReference type="NCBI Taxonomy" id="2766967"/>
    <lineage>
        <taxon>Bacteria</taxon>
        <taxon>Pseudomonadati</taxon>
        <taxon>Pseudomonadota</taxon>
        <taxon>Betaproteobacteria</taxon>
        <taxon>Neisseriales</taxon>
        <taxon>Neisseriaceae</taxon>
        <taxon>Eikenella</taxon>
    </lineage>
</organism>
<dbReference type="InterPro" id="IPR003646">
    <property type="entry name" value="SH3-like_bac-type"/>
</dbReference>
<keyword evidence="1" id="KW-0732">Signal</keyword>
<dbReference type="Proteomes" id="UP000768471">
    <property type="component" value="Unassembled WGS sequence"/>
</dbReference>
<name>A0ABS0NA84_9NEIS</name>
<feature type="domain" description="SH3b" evidence="2">
    <location>
        <begin position="51"/>
        <end position="102"/>
    </location>
</feature>
<dbReference type="RefSeq" id="WP_197903058.1">
    <property type="nucleotide sequence ID" value="NZ_JACSGR010000004.1"/>
</dbReference>
<evidence type="ECO:0000313" key="4">
    <source>
        <dbReference type="Proteomes" id="UP000768471"/>
    </source>
</evidence>
<dbReference type="EMBL" id="JACSGR010000004">
    <property type="protein sequence ID" value="MBH5329185.1"/>
    <property type="molecule type" value="Genomic_DNA"/>
</dbReference>
<accession>A0ABS0NA84</accession>
<evidence type="ECO:0000256" key="1">
    <source>
        <dbReference type="SAM" id="SignalP"/>
    </source>
</evidence>
<dbReference type="Pfam" id="PF08239">
    <property type="entry name" value="SH3_3"/>
    <property type="match status" value="1"/>
</dbReference>
<dbReference type="Gene3D" id="2.30.30.40">
    <property type="entry name" value="SH3 Domains"/>
    <property type="match status" value="1"/>
</dbReference>
<keyword evidence="4" id="KW-1185">Reference proteome</keyword>
<proteinExistence type="predicted"/>
<feature type="chain" id="PRO_5046737312" evidence="1">
    <location>
        <begin position="24"/>
        <end position="179"/>
    </location>
</feature>
<evidence type="ECO:0000259" key="2">
    <source>
        <dbReference type="Pfam" id="PF08239"/>
    </source>
</evidence>
<evidence type="ECO:0000313" key="3">
    <source>
        <dbReference type="EMBL" id="MBH5329185.1"/>
    </source>
</evidence>